<dbReference type="OrthoDB" id="8249012at2759"/>
<accession>A0A6P7IN26</accession>
<dbReference type="GeneID" id="114437838"/>
<name>A0A6P7IN26_9TELE</name>
<proteinExistence type="predicted"/>
<reference evidence="3" key="1">
    <citation type="submission" date="2025-08" db="UniProtKB">
        <authorList>
            <consortium name="RefSeq"/>
        </authorList>
    </citation>
    <scope>IDENTIFICATION</scope>
</reference>
<gene>
    <name evidence="3" type="primary">LOC114437838</name>
</gene>
<dbReference type="Proteomes" id="UP000515145">
    <property type="component" value="Chromosome 6"/>
</dbReference>
<dbReference type="RefSeq" id="XP_028264572.1">
    <property type="nucleotide sequence ID" value="XM_028408771.1"/>
</dbReference>
<evidence type="ECO:0000313" key="2">
    <source>
        <dbReference type="Proteomes" id="UP000515145"/>
    </source>
</evidence>
<organism evidence="2 3">
    <name type="scientific">Parambassis ranga</name>
    <name type="common">Indian glassy fish</name>
    <dbReference type="NCBI Taxonomy" id="210632"/>
    <lineage>
        <taxon>Eukaryota</taxon>
        <taxon>Metazoa</taxon>
        <taxon>Chordata</taxon>
        <taxon>Craniata</taxon>
        <taxon>Vertebrata</taxon>
        <taxon>Euteleostomi</taxon>
        <taxon>Actinopterygii</taxon>
        <taxon>Neopterygii</taxon>
        <taxon>Teleostei</taxon>
        <taxon>Neoteleostei</taxon>
        <taxon>Acanthomorphata</taxon>
        <taxon>Ovalentaria</taxon>
        <taxon>Ambassidae</taxon>
        <taxon>Parambassis</taxon>
    </lineage>
</organism>
<dbReference type="PANTHER" id="PTHR21521">
    <property type="entry name" value="AMUN, ISOFORM A"/>
    <property type="match status" value="1"/>
</dbReference>
<protein>
    <submittedName>
        <fullName evidence="3">Uncharacterized protein LOC114437838</fullName>
    </submittedName>
</protein>
<keyword evidence="2" id="KW-1185">Reference proteome</keyword>
<sequence>MCIHTHQSFRGCSELSTAMSALFACEDPDTWRRVYVKYWDVVEAKAKGKKPGKLLNLDKWYQEELPTLISSRPDKHVTLAELVKLMEWKLTRGKFRPRLQQLVASNSEDTVEKCSRKSFSLLPDVQAAITELSSLKGVGPATASAVLAAGAPEQTAFMSDEAMESIPGLKPIQYTAKHYKLYLNRMTERAKALNKVDPQQDWTPHRLELCLWAMTVATQQQLQLLKDVDMKSSGVRDACSDPDPDHRPTKKLKTV</sequence>
<dbReference type="InParanoid" id="A0A6P7IN26"/>
<evidence type="ECO:0000313" key="3">
    <source>
        <dbReference type="RefSeq" id="XP_028264572.1"/>
    </source>
</evidence>
<dbReference type="AlphaFoldDB" id="A0A6P7IN26"/>
<dbReference type="PANTHER" id="PTHR21521:SF0">
    <property type="entry name" value="AMUN, ISOFORM A"/>
    <property type="match status" value="1"/>
</dbReference>
<evidence type="ECO:0000256" key="1">
    <source>
        <dbReference type="SAM" id="MobiDB-lite"/>
    </source>
</evidence>
<feature type="region of interest" description="Disordered" evidence="1">
    <location>
        <begin position="233"/>
        <end position="255"/>
    </location>
</feature>